<keyword evidence="1" id="KW-0812">Transmembrane</keyword>
<reference evidence="2 3" key="1">
    <citation type="journal article" date="2019" name="Genome Biol. Evol.">
        <title>Insights into the evolution of the New World diploid cottons (Gossypium, subgenus Houzingenia) based on genome sequencing.</title>
        <authorList>
            <person name="Grover C.E."/>
            <person name="Arick M.A. 2nd"/>
            <person name="Thrash A."/>
            <person name="Conover J.L."/>
            <person name="Sanders W.S."/>
            <person name="Peterson D.G."/>
            <person name="Frelichowski J.E."/>
            <person name="Scheffler J.A."/>
            <person name="Scheffler B.E."/>
            <person name="Wendel J.F."/>
        </authorList>
    </citation>
    <scope>NUCLEOTIDE SEQUENCE [LARGE SCALE GENOMIC DNA]</scope>
    <source>
        <strain evidence="2">5</strain>
        <tissue evidence="2">Leaf</tissue>
    </source>
</reference>
<accession>A0A7J9BTS5</accession>
<keyword evidence="1" id="KW-1133">Transmembrane helix</keyword>
<dbReference type="AlphaFoldDB" id="A0A7J9BTS5"/>
<sequence length="109" mass="12901">MKTKGCDFFWWVKGNSDGTDSTAEEQGRTIDEIMLQNKMLLTKNKRLRLENDELNIDEMRRIRLKVTRLLEKITLYKAKMSRNNKVIVAYKLLLIVSLMVFLGFLACRW</sequence>
<evidence type="ECO:0000313" key="2">
    <source>
        <dbReference type="EMBL" id="MBA0739475.1"/>
    </source>
</evidence>
<organism evidence="2 3">
    <name type="scientific">Gossypium gossypioides</name>
    <name type="common">Mexican cotton</name>
    <name type="synonym">Selera gossypioides</name>
    <dbReference type="NCBI Taxonomy" id="34282"/>
    <lineage>
        <taxon>Eukaryota</taxon>
        <taxon>Viridiplantae</taxon>
        <taxon>Streptophyta</taxon>
        <taxon>Embryophyta</taxon>
        <taxon>Tracheophyta</taxon>
        <taxon>Spermatophyta</taxon>
        <taxon>Magnoliopsida</taxon>
        <taxon>eudicotyledons</taxon>
        <taxon>Gunneridae</taxon>
        <taxon>Pentapetalae</taxon>
        <taxon>rosids</taxon>
        <taxon>malvids</taxon>
        <taxon>Malvales</taxon>
        <taxon>Malvaceae</taxon>
        <taxon>Malvoideae</taxon>
        <taxon>Gossypium</taxon>
    </lineage>
</organism>
<dbReference type="OrthoDB" id="1001711at2759"/>
<keyword evidence="1" id="KW-0472">Membrane</keyword>
<feature type="transmembrane region" description="Helical" evidence="1">
    <location>
        <begin position="87"/>
        <end position="106"/>
    </location>
</feature>
<evidence type="ECO:0000256" key="1">
    <source>
        <dbReference type="SAM" id="Phobius"/>
    </source>
</evidence>
<comment type="caution">
    <text evidence="2">The sequence shown here is derived from an EMBL/GenBank/DDBJ whole genome shotgun (WGS) entry which is preliminary data.</text>
</comment>
<dbReference type="EMBL" id="JABEZY010000006">
    <property type="protein sequence ID" value="MBA0739475.1"/>
    <property type="molecule type" value="Genomic_DNA"/>
</dbReference>
<proteinExistence type="predicted"/>
<evidence type="ECO:0000313" key="3">
    <source>
        <dbReference type="Proteomes" id="UP000593579"/>
    </source>
</evidence>
<name>A0A7J9BTS5_GOSGO</name>
<dbReference type="Proteomes" id="UP000593579">
    <property type="component" value="Unassembled WGS sequence"/>
</dbReference>
<protein>
    <submittedName>
        <fullName evidence="2">Uncharacterized protein</fullName>
    </submittedName>
</protein>
<gene>
    <name evidence="2" type="ORF">Gogos_012744</name>
</gene>
<keyword evidence="3" id="KW-1185">Reference proteome</keyword>